<dbReference type="SUPFAM" id="SSF48264">
    <property type="entry name" value="Cytochrome P450"/>
    <property type="match status" value="1"/>
</dbReference>
<keyword evidence="6" id="KW-0560">Oxidoreductase</keyword>
<dbReference type="OrthoDB" id="2789670at2759"/>
<dbReference type="GO" id="GO:0020037">
    <property type="term" value="F:heme binding"/>
    <property type="evidence" value="ECO:0007669"/>
    <property type="project" value="InterPro"/>
</dbReference>
<keyword evidence="5 9" id="KW-0479">Metal-binding</keyword>
<keyword evidence="7 9" id="KW-0408">Iron</keyword>
<proteinExistence type="inferred from homology"/>
<comment type="cofactor">
    <cofactor evidence="1 9">
        <name>heme</name>
        <dbReference type="ChEBI" id="CHEBI:30413"/>
    </cofactor>
</comment>
<dbReference type="EMBL" id="SGPK01000233">
    <property type="protein sequence ID" value="THH05850.1"/>
    <property type="molecule type" value="Genomic_DNA"/>
</dbReference>
<evidence type="ECO:0000256" key="4">
    <source>
        <dbReference type="ARBA" id="ARBA00022617"/>
    </source>
</evidence>
<evidence type="ECO:0000313" key="10">
    <source>
        <dbReference type="EMBL" id="THH05850.1"/>
    </source>
</evidence>
<comment type="similarity">
    <text evidence="3">Belongs to the cytochrome P450 family.</text>
</comment>
<comment type="caution">
    <text evidence="10">The sequence shown here is derived from an EMBL/GenBank/DDBJ whole genome shotgun (WGS) entry which is preliminary data.</text>
</comment>
<dbReference type="InterPro" id="IPR002401">
    <property type="entry name" value="Cyt_P450_E_grp-I"/>
</dbReference>
<evidence type="ECO:0008006" key="12">
    <source>
        <dbReference type="Google" id="ProtNLM"/>
    </source>
</evidence>
<protein>
    <recommendedName>
        <fullName evidence="12">Cytochrome P450</fullName>
    </recommendedName>
</protein>
<feature type="binding site" description="axial binding residue" evidence="9">
    <location>
        <position position="364"/>
    </location>
    <ligand>
        <name>heme</name>
        <dbReference type="ChEBI" id="CHEBI:30413"/>
    </ligand>
    <ligandPart>
        <name>Fe</name>
        <dbReference type="ChEBI" id="CHEBI:18248"/>
    </ligandPart>
</feature>
<dbReference type="PANTHER" id="PTHR46300">
    <property type="entry name" value="P450, PUTATIVE (EUROFUNG)-RELATED-RELATED"/>
    <property type="match status" value="1"/>
</dbReference>
<dbReference type="InterPro" id="IPR050364">
    <property type="entry name" value="Cytochrome_P450_fung"/>
</dbReference>
<dbReference type="PRINTS" id="PR00463">
    <property type="entry name" value="EP450I"/>
</dbReference>
<evidence type="ECO:0000256" key="7">
    <source>
        <dbReference type="ARBA" id="ARBA00023004"/>
    </source>
</evidence>
<keyword evidence="4 9" id="KW-0349">Heme</keyword>
<gene>
    <name evidence="10" type="ORF">EW145_g4503</name>
</gene>
<dbReference type="InterPro" id="IPR001128">
    <property type="entry name" value="Cyt_P450"/>
</dbReference>
<evidence type="ECO:0000256" key="2">
    <source>
        <dbReference type="ARBA" id="ARBA00005179"/>
    </source>
</evidence>
<evidence type="ECO:0000256" key="9">
    <source>
        <dbReference type="PIRSR" id="PIRSR602401-1"/>
    </source>
</evidence>
<dbReference type="GO" id="GO:0004497">
    <property type="term" value="F:monooxygenase activity"/>
    <property type="evidence" value="ECO:0007669"/>
    <property type="project" value="UniProtKB-KW"/>
</dbReference>
<evidence type="ECO:0000256" key="6">
    <source>
        <dbReference type="ARBA" id="ARBA00023002"/>
    </source>
</evidence>
<dbReference type="GO" id="GO:0005506">
    <property type="term" value="F:iron ion binding"/>
    <property type="evidence" value="ECO:0007669"/>
    <property type="project" value="InterPro"/>
</dbReference>
<evidence type="ECO:0000256" key="3">
    <source>
        <dbReference type="ARBA" id="ARBA00010617"/>
    </source>
</evidence>
<evidence type="ECO:0000313" key="11">
    <source>
        <dbReference type="Proteomes" id="UP000308199"/>
    </source>
</evidence>
<sequence length="450" mass="49770">MSAAAYNVAVVGPISSVSVPGTTIIILNEAEACFDLLDKRSAIYSERPFFQFGGEMVGLSGTTTLLPCGPEFKIHRKEFHKYIGTAAAMKRFIELEEIETLRFLFRLLDEPAKLVEHIRTTAGAIILKISHGYTVAPHGSDPFVDLADAVLEIFSASLVPGAWIVDILPPLRHLPDWLPGLGFKKTARKWNAATMDLINKPFEFVKHQMVSVPHKATCLIRIHNFTIDNAISQKLGSETPSFASSLIERNVSNEYNMKWMSATMYGGGADTTVSAVTTFFLAMIRFPAVLKKAQAEVDRVIGRARLPSYADRERLPQMSHDPAIYHDPFTFKPERFLGENPEPDPRNLAFGFGRRCFIFIFGICPGKELADSSLFLSVAMVVAAFYITHAKDSSGRSIEAADEYSPGIISHPRPFDYSIKPRDEKAVSLIRAILDDHPFDSGDAGVLSSL</sequence>
<dbReference type="AlphaFoldDB" id="A0A4S4L868"/>
<evidence type="ECO:0000256" key="5">
    <source>
        <dbReference type="ARBA" id="ARBA00022723"/>
    </source>
</evidence>
<evidence type="ECO:0000256" key="1">
    <source>
        <dbReference type="ARBA" id="ARBA00001971"/>
    </source>
</evidence>
<keyword evidence="11" id="KW-1185">Reference proteome</keyword>
<dbReference type="Pfam" id="PF00067">
    <property type="entry name" value="p450"/>
    <property type="match status" value="2"/>
</dbReference>
<accession>A0A4S4L868</accession>
<dbReference type="Gene3D" id="1.10.630.10">
    <property type="entry name" value="Cytochrome P450"/>
    <property type="match status" value="2"/>
</dbReference>
<dbReference type="GO" id="GO:0016705">
    <property type="term" value="F:oxidoreductase activity, acting on paired donors, with incorporation or reduction of molecular oxygen"/>
    <property type="evidence" value="ECO:0007669"/>
    <property type="project" value="InterPro"/>
</dbReference>
<dbReference type="PANTHER" id="PTHR46300:SF7">
    <property type="entry name" value="P450, PUTATIVE (EUROFUNG)-RELATED"/>
    <property type="match status" value="1"/>
</dbReference>
<comment type="pathway">
    <text evidence="2">Secondary metabolite biosynthesis.</text>
</comment>
<organism evidence="10 11">
    <name type="scientific">Phellinidium pouzarii</name>
    <dbReference type="NCBI Taxonomy" id="167371"/>
    <lineage>
        <taxon>Eukaryota</taxon>
        <taxon>Fungi</taxon>
        <taxon>Dikarya</taxon>
        <taxon>Basidiomycota</taxon>
        <taxon>Agaricomycotina</taxon>
        <taxon>Agaricomycetes</taxon>
        <taxon>Hymenochaetales</taxon>
        <taxon>Hymenochaetaceae</taxon>
        <taxon>Phellinidium</taxon>
    </lineage>
</organism>
<dbReference type="InterPro" id="IPR036396">
    <property type="entry name" value="Cyt_P450_sf"/>
</dbReference>
<keyword evidence="8" id="KW-0503">Monooxygenase</keyword>
<evidence type="ECO:0000256" key="8">
    <source>
        <dbReference type="ARBA" id="ARBA00023033"/>
    </source>
</evidence>
<name>A0A4S4L868_9AGAM</name>
<dbReference type="CDD" id="cd11065">
    <property type="entry name" value="CYP64-like"/>
    <property type="match status" value="1"/>
</dbReference>
<dbReference type="Proteomes" id="UP000308199">
    <property type="component" value="Unassembled WGS sequence"/>
</dbReference>
<reference evidence="10 11" key="1">
    <citation type="submission" date="2019-02" db="EMBL/GenBank/DDBJ databases">
        <title>Genome sequencing of the rare red list fungi Phellinidium pouzarii.</title>
        <authorList>
            <person name="Buettner E."/>
            <person name="Kellner H."/>
        </authorList>
    </citation>
    <scope>NUCLEOTIDE SEQUENCE [LARGE SCALE GENOMIC DNA]</scope>
    <source>
        <strain evidence="10 11">DSM 108285</strain>
    </source>
</reference>